<dbReference type="Proteomes" id="UP000009342">
    <property type="component" value="Unassembled WGS sequence"/>
</dbReference>
<gene>
    <name evidence="1" type="ORF">BN134_3387</name>
</gene>
<evidence type="ECO:0000313" key="2">
    <source>
        <dbReference type="Proteomes" id="UP000009342"/>
    </source>
</evidence>
<evidence type="ECO:0000313" key="1">
    <source>
        <dbReference type="EMBL" id="CCJ82620.1"/>
    </source>
</evidence>
<sequence>MTVALIVFLVVIIAYAFYKHTAMVKSRTLPSRGGKRR</sequence>
<reference evidence="2" key="1">
    <citation type="journal article" date="2012" name="PLoS ONE">
        <title>Comparative analysis of genome sequences covering the seven cronobacter species.</title>
        <authorList>
            <person name="Joseph S."/>
            <person name="Desai P."/>
            <person name="Ji Y."/>
            <person name="Cummings C.A."/>
            <person name="Shih R."/>
            <person name="Degoricija L."/>
            <person name="Rico A."/>
            <person name="Brzoska P."/>
            <person name="Hamby S.E."/>
            <person name="Masood N."/>
            <person name="Hariri S."/>
            <person name="Sonbol H."/>
            <person name="Chuzhanova N."/>
            <person name="McClelland M."/>
            <person name="Furtado M.R."/>
            <person name="Forsythe S.J."/>
        </authorList>
    </citation>
    <scope>NUCLEOTIDE SEQUENCE [LARGE SCALE GENOMIC DNA]</scope>
    <source>
        <strain evidence="2">1210</strain>
    </source>
</reference>
<protein>
    <recommendedName>
        <fullName evidence="3">Carbon starvation protein A</fullName>
    </recommendedName>
</protein>
<evidence type="ECO:0008006" key="3">
    <source>
        <dbReference type="Google" id="ProtNLM"/>
    </source>
</evidence>
<keyword evidence="2" id="KW-1185">Reference proteome</keyword>
<organism evidence="1 2">
    <name type="scientific">Cronobacter dublinensis 1210</name>
    <dbReference type="NCBI Taxonomy" id="1208656"/>
    <lineage>
        <taxon>Bacteria</taxon>
        <taxon>Pseudomonadati</taxon>
        <taxon>Pseudomonadota</taxon>
        <taxon>Gammaproteobacteria</taxon>
        <taxon>Enterobacterales</taxon>
        <taxon>Enterobacteriaceae</taxon>
        <taxon>Cronobacter</taxon>
    </lineage>
</organism>
<name>A0ABP1WC14_9ENTR</name>
<comment type="caution">
    <text evidence="1">The sequence shown here is derived from an EMBL/GenBank/DDBJ whole genome shotgun (WGS) entry which is preliminary data.</text>
</comment>
<proteinExistence type="predicted"/>
<dbReference type="EMBL" id="CAKZ01000157">
    <property type="protein sequence ID" value="CCJ82620.1"/>
    <property type="molecule type" value="Genomic_DNA"/>
</dbReference>
<accession>A0ABP1WC14</accession>